<dbReference type="RefSeq" id="WP_193986060.1">
    <property type="nucleotide sequence ID" value="NZ_CP063656.1"/>
</dbReference>
<dbReference type="Proteomes" id="UP000594059">
    <property type="component" value="Chromosome"/>
</dbReference>
<dbReference type="EMBL" id="CP063656">
    <property type="protein sequence ID" value="QOW20020.1"/>
    <property type="molecule type" value="Genomic_DNA"/>
</dbReference>
<protein>
    <submittedName>
        <fullName evidence="1">Uncharacterized protein</fullName>
    </submittedName>
</protein>
<dbReference type="AlphaFoldDB" id="A0A7S6UGR8"/>
<evidence type="ECO:0000313" key="2">
    <source>
        <dbReference type="Proteomes" id="UP000594059"/>
    </source>
</evidence>
<evidence type="ECO:0000313" key="1">
    <source>
        <dbReference type="EMBL" id="QOW20020.1"/>
    </source>
</evidence>
<organism evidence="1 2">
    <name type="scientific">Novilysobacter ciconiae</name>
    <dbReference type="NCBI Taxonomy" id="2781022"/>
    <lineage>
        <taxon>Bacteria</taxon>
        <taxon>Pseudomonadati</taxon>
        <taxon>Pseudomonadota</taxon>
        <taxon>Gammaproteobacteria</taxon>
        <taxon>Lysobacterales</taxon>
        <taxon>Lysobacteraceae</taxon>
        <taxon>Novilysobacter</taxon>
    </lineage>
</organism>
<sequence length="183" mass="19502">MSASRAVSTEATGSLASVKASFDYSPSQRLLKVAYRIENAGNQAVAVFDRGDRHAVLSRQHAAGAVPTPFFAVDEQGGITLSHEALPLPTPAPTSPPTPLAARVAPGAGLEGRFEFALPMSLEGDRLRWCVGVAPFTETDFSAGEKVAGVDLWRASFAVVESQHRLCTAWFDLERGAFVESSR</sequence>
<gene>
    <name evidence="1" type="ORF">INQ41_02910</name>
</gene>
<proteinExistence type="predicted"/>
<accession>A0A7S6UGR8</accession>
<reference evidence="1 2" key="1">
    <citation type="submission" date="2020-10" db="EMBL/GenBank/DDBJ databases">
        <title>complete genome sequencing of Lysobacter sp. H21R20.</title>
        <authorList>
            <person name="Bae J.-W."/>
            <person name="Lee S.-Y."/>
        </authorList>
    </citation>
    <scope>NUCLEOTIDE SEQUENCE [LARGE SCALE GENOMIC DNA]</scope>
    <source>
        <strain evidence="1 2">H21R20</strain>
    </source>
</reference>
<dbReference type="KEGG" id="lcic:INQ41_02910"/>
<name>A0A7S6UGR8_9GAMM</name>
<keyword evidence="2" id="KW-1185">Reference proteome</keyword>